<comment type="caution">
    <text evidence="3">The sequence shown here is derived from an EMBL/GenBank/DDBJ whole genome shotgun (WGS) entry which is preliminary data.</text>
</comment>
<keyword evidence="4" id="KW-1185">Reference proteome</keyword>
<evidence type="ECO:0000313" key="3">
    <source>
        <dbReference type="EMBL" id="MFC6088483.1"/>
    </source>
</evidence>
<feature type="domain" description="AAA+ ATPase" evidence="2">
    <location>
        <begin position="97"/>
        <end position="258"/>
    </location>
</feature>
<protein>
    <recommendedName>
        <fullName evidence="2">AAA+ ATPase domain-containing protein</fullName>
    </recommendedName>
</protein>
<dbReference type="EMBL" id="JBHSQO010000003">
    <property type="protein sequence ID" value="MFC6088483.1"/>
    <property type="molecule type" value="Genomic_DNA"/>
</dbReference>
<feature type="region of interest" description="Disordered" evidence="1">
    <location>
        <begin position="1"/>
        <end position="28"/>
    </location>
</feature>
<reference evidence="4" key="1">
    <citation type="journal article" date="2019" name="Int. J. Syst. Evol. Microbiol.">
        <title>The Global Catalogue of Microorganisms (GCM) 10K type strain sequencing project: providing services to taxonomists for standard genome sequencing and annotation.</title>
        <authorList>
            <consortium name="The Broad Institute Genomics Platform"/>
            <consortium name="The Broad Institute Genome Sequencing Center for Infectious Disease"/>
            <person name="Wu L."/>
            <person name="Ma J."/>
        </authorList>
    </citation>
    <scope>NUCLEOTIDE SEQUENCE [LARGE SCALE GENOMIC DNA]</scope>
    <source>
        <strain evidence="4">CGMCC 4.7246</strain>
    </source>
</reference>
<name>A0ABW1NYT3_9PSEU</name>
<dbReference type="SUPFAM" id="SSF52540">
    <property type="entry name" value="P-loop containing nucleoside triphosphate hydrolases"/>
    <property type="match status" value="1"/>
</dbReference>
<evidence type="ECO:0000313" key="4">
    <source>
        <dbReference type="Proteomes" id="UP001596220"/>
    </source>
</evidence>
<sequence length="352" mass="39145">MVRLSAGRREVDGGGHGRRSGRSGLRAAGTRGALLVTAPRRQVNPFPLPGWERTPMRPLRPFDRDAHRDYYVPVDGAEQAFEAFQHEMGDLTGLLEDGRLVLVTGESGCGKTALVNRCADWVVRRLGERGLRGVVLDVTGCLPTDQELSIDQRTTEVCDQLFDLLVDHDALRPEAEEQLREVRDVPRRVFPRLGRALREDTTLVVLLPSPNELVDEVIRYARVLRSAKVLFLAESAFLGPDDVADLVRRLETWVPPVTLCVGLLDEGDAQRFAADRLSRHAEAGSYPRMSDEAVELVAKLCQSVAMLQRFLHGTYEHKLESGLSYTEADLVSVEDIRAFFNTRSRNGLGIGP</sequence>
<dbReference type="InterPro" id="IPR027417">
    <property type="entry name" value="P-loop_NTPase"/>
</dbReference>
<dbReference type="SMART" id="SM00382">
    <property type="entry name" value="AAA"/>
    <property type="match status" value="1"/>
</dbReference>
<accession>A0ABW1NYT3</accession>
<dbReference type="Proteomes" id="UP001596220">
    <property type="component" value="Unassembled WGS sequence"/>
</dbReference>
<proteinExistence type="predicted"/>
<dbReference type="RefSeq" id="WP_380633054.1">
    <property type="nucleotide sequence ID" value="NZ_JBHSQO010000003.1"/>
</dbReference>
<dbReference type="InterPro" id="IPR003593">
    <property type="entry name" value="AAA+_ATPase"/>
</dbReference>
<evidence type="ECO:0000259" key="2">
    <source>
        <dbReference type="SMART" id="SM00382"/>
    </source>
</evidence>
<organism evidence="3 4">
    <name type="scientific">Saccharothrix lopnurensis</name>
    <dbReference type="NCBI Taxonomy" id="1670621"/>
    <lineage>
        <taxon>Bacteria</taxon>
        <taxon>Bacillati</taxon>
        <taxon>Actinomycetota</taxon>
        <taxon>Actinomycetes</taxon>
        <taxon>Pseudonocardiales</taxon>
        <taxon>Pseudonocardiaceae</taxon>
        <taxon>Saccharothrix</taxon>
    </lineage>
</organism>
<evidence type="ECO:0000256" key="1">
    <source>
        <dbReference type="SAM" id="MobiDB-lite"/>
    </source>
</evidence>
<gene>
    <name evidence="3" type="ORF">ACFP3R_04305</name>
</gene>